<feature type="compositionally biased region" description="Polar residues" evidence="1">
    <location>
        <begin position="55"/>
        <end position="70"/>
    </location>
</feature>
<name>A0A835PBR8_VANPL</name>
<protein>
    <submittedName>
        <fullName evidence="2">Uncharacterized protein</fullName>
    </submittedName>
</protein>
<accession>A0A835PBR8</accession>
<dbReference type="OrthoDB" id="4788989at2759"/>
<proteinExistence type="predicted"/>
<sequence>MAKKKGNARADVGGRQPSRDPTIEGQVEDQKRLNGLLLEETFVAESRSRSLLEPTGTTPCLAKSTTKSSG</sequence>
<comment type="caution">
    <text evidence="2">The sequence shown here is derived from an EMBL/GenBank/DDBJ whole genome shotgun (WGS) entry which is preliminary data.</text>
</comment>
<evidence type="ECO:0000256" key="1">
    <source>
        <dbReference type="SAM" id="MobiDB-lite"/>
    </source>
</evidence>
<gene>
    <name evidence="2" type="ORF">HPP92_027337</name>
</gene>
<keyword evidence="3" id="KW-1185">Reference proteome</keyword>
<feature type="compositionally biased region" description="Basic and acidic residues" evidence="1">
    <location>
        <begin position="17"/>
        <end position="30"/>
    </location>
</feature>
<evidence type="ECO:0000313" key="3">
    <source>
        <dbReference type="Proteomes" id="UP000636800"/>
    </source>
</evidence>
<dbReference type="EMBL" id="JADCNL010000184">
    <property type="protein sequence ID" value="KAG0449490.1"/>
    <property type="molecule type" value="Genomic_DNA"/>
</dbReference>
<dbReference type="AlphaFoldDB" id="A0A835PBR8"/>
<dbReference type="Proteomes" id="UP000636800">
    <property type="component" value="Unassembled WGS sequence"/>
</dbReference>
<evidence type="ECO:0000313" key="2">
    <source>
        <dbReference type="EMBL" id="KAG0449490.1"/>
    </source>
</evidence>
<reference evidence="2 3" key="1">
    <citation type="journal article" date="2020" name="Nat. Food">
        <title>A phased Vanilla planifolia genome enables genetic improvement of flavour and production.</title>
        <authorList>
            <person name="Hasing T."/>
            <person name="Tang H."/>
            <person name="Brym M."/>
            <person name="Khazi F."/>
            <person name="Huang T."/>
            <person name="Chambers A.H."/>
        </authorList>
    </citation>
    <scope>NUCLEOTIDE SEQUENCE [LARGE SCALE GENOMIC DNA]</scope>
    <source>
        <tissue evidence="2">Leaf</tissue>
    </source>
</reference>
<organism evidence="2 3">
    <name type="scientific">Vanilla planifolia</name>
    <name type="common">Vanilla</name>
    <dbReference type="NCBI Taxonomy" id="51239"/>
    <lineage>
        <taxon>Eukaryota</taxon>
        <taxon>Viridiplantae</taxon>
        <taxon>Streptophyta</taxon>
        <taxon>Embryophyta</taxon>
        <taxon>Tracheophyta</taxon>
        <taxon>Spermatophyta</taxon>
        <taxon>Magnoliopsida</taxon>
        <taxon>Liliopsida</taxon>
        <taxon>Asparagales</taxon>
        <taxon>Orchidaceae</taxon>
        <taxon>Vanilloideae</taxon>
        <taxon>Vanilleae</taxon>
        <taxon>Vanilla</taxon>
    </lineage>
</organism>
<feature type="region of interest" description="Disordered" evidence="1">
    <location>
        <begin position="46"/>
        <end position="70"/>
    </location>
</feature>
<feature type="region of interest" description="Disordered" evidence="1">
    <location>
        <begin position="1"/>
        <end position="30"/>
    </location>
</feature>